<dbReference type="Proteomes" id="UP000694891">
    <property type="component" value="Unplaced"/>
</dbReference>
<feature type="transmembrane region" description="Helical" evidence="11">
    <location>
        <begin position="296"/>
        <end position="319"/>
    </location>
</feature>
<comment type="similarity">
    <text evidence="9">Belongs to the G-protein coupled receptor 1 family.</text>
</comment>
<feature type="transmembrane region" description="Helical" evidence="11">
    <location>
        <begin position="153"/>
        <end position="175"/>
    </location>
</feature>
<feature type="transmembrane region" description="Helical" evidence="11">
    <location>
        <begin position="256"/>
        <end position="276"/>
    </location>
</feature>
<keyword evidence="13" id="KW-1185">Reference proteome</keyword>
<protein>
    <submittedName>
        <fullName evidence="14 15">P2Y purinoceptor 14-like</fullName>
    </submittedName>
</protein>
<evidence type="ECO:0000313" key="14">
    <source>
        <dbReference type="RefSeq" id="XP_008290675.1"/>
    </source>
</evidence>
<feature type="transmembrane region" description="Helical" evidence="11">
    <location>
        <begin position="206"/>
        <end position="227"/>
    </location>
</feature>
<evidence type="ECO:0000313" key="15">
    <source>
        <dbReference type="RefSeq" id="XP_008290677.1"/>
    </source>
</evidence>
<dbReference type="SUPFAM" id="SSF81321">
    <property type="entry name" value="Family A G protein-coupled receptor-like"/>
    <property type="match status" value="1"/>
</dbReference>
<dbReference type="GO" id="GO:0005886">
    <property type="term" value="C:plasma membrane"/>
    <property type="evidence" value="ECO:0007669"/>
    <property type="project" value="UniProtKB-SubCell"/>
</dbReference>
<evidence type="ECO:0000256" key="9">
    <source>
        <dbReference type="RuleBase" id="RU000688"/>
    </source>
</evidence>
<sequence>MSSGVGIEDTSSFNRSSGTNLTEADSVAHCRDSSIYPVLMVAYGLIFMIGFFLNGFILRFYFCQAQQQASSTIMIYLRNLAAADFLLCLSLPLRIANYISKSNTLHLVHCNFGATALYVNMYASILFMGYIAANRYLKIARPLQTHILQKARAAHVISAVTWGCLLTLMSAYIILSVYTQKPLTSIPSTPICKFLRSDQLHLLYKFIHSFSGIVFLVVLISLLFFYYSTSRRVLLAQKKHPESLGSKTLKKSHRNMLVLVCVFCLCFVPFHLVHPLRMFLRKNCRGENILHNLSELTILMSVLNVCLDPLIYFIFCKAFRAQFNLRRARTSNNSSNNSFQQMNLNE</sequence>
<reference evidence="14 15" key="1">
    <citation type="submission" date="2025-04" db="UniProtKB">
        <authorList>
            <consortium name="RefSeq"/>
        </authorList>
    </citation>
    <scope>IDENTIFICATION</scope>
</reference>
<organism evidence="13 14">
    <name type="scientific">Stegastes partitus</name>
    <name type="common">bicolor damselfish</name>
    <dbReference type="NCBI Taxonomy" id="144197"/>
    <lineage>
        <taxon>Eukaryota</taxon>
        <taxon>Metazoa</taxon>
        <taxon>Chordata</taxon>
        <taxon>Craniata</taxon>
        <taxon>Vertebrata</taxon>
        <taxon>Euteleostomi</taxon>
        <taxon>Actinopterygii</taxon>
        <taxon>Neopterygii</taxon>
        <taxon>Teleostei</taxon>
        <taxon>Neoteleostei</taxon>
        <taxon>Acanthomorphata</taxon>
        <taxon>Ovalentaria</taxon>
        <taxon>Pomacentridae</taxon>
        <taxon>Stegastes</taxon>
    </lineage>
</organism>
<dbReference type="PRINTS" id="PR01157">
    <property type="entry name" value="P2YPURNOCPTR"/>
</dbReference>
<gene>
    <name evidence="14 15" type="primary">LOC103365110</name>
</gene>
<dbReference type="CDD" id="cd14982">
    <property type="entry name" value="7tmA_purinoceptor-like"/>
    <property type="match status" value="1"/>
</dbReference>
<dbReference type="PROSITE" id="PS00237">
    <property type="entry name" value="G_PROTEIN_RECEP_F1_1"/>
    <property type="match status" value="1"/>
</dbReference>
<evidence type="ECO:0000256" key="8">
    <source>
        <dbReference type="ARBA" id="ARBA00023224"/>
    </source>
</evidence>
<dbReference type="InterPro" id="IPR017452">
    <property type="entry name" value="GPCR_Rhodpsn_7TM"/>
</dbReference>
<feature type="transmembrane region" description="Helical" evidence="11">
    <location>
        <begin position="41"/>
        <end position="63"/>
    </location>
</feature>
<dbReference type="GeneID" id="103365110"/>
<keyword evidence="2" id="KW-1003">Cell membrane</keyword>
<evidence type="ECO:0000256" key="6">
    <source>
        <dbReference type="ARBA" id="ARBA00023136"/>
    </source>
</evidence>
<dbReference type="Gene3D" id="1.20.1070.10">
    <property type="entry name" value="Rhodopsin 7-helix transmembrane proteins"/>
    <property type="match status" value="1"/>
</dbReference>
<evidence type="ECO:0000256" key="1">
    <source>
        <dbReference type="ARBA" id="ARBA00004651"/>
    </source>
</evidence>
<feature type="transmembrane region" description="Helical" evidence="11">
    <location>
        <begin position="75"/>
        <end position="95"/>
    </location>
</feature>
<keyword evidence="7 9" id="KW-0675">Receptor</keyword>
<evidence type="ECO:0000259" key="12">
    <source>
        <dbReference type="PROSITE" id="PS50262"/>
    </source>
</evidence>
<proteinExistence type="inferred from homology"/>
<evidence type="ECO:0000256" key="7">
    <source>
        <dbReference type="ARBA" id="ARBA00023170"/>
    </source>
</evidence>
<feature type="domain" description="G-protein coupled receptors family 1 profile" evidence="12">
    <location>
        <begin position="53"/>
        <end position="312"/>
    </location>
</feature>
<accession>A0A9Y4KA93</accession>
<keyword evidence="3 9" id="KW-0812">Transmembrane</keyword>
<evidence type="ECO:0000256" key="5">
    <source>
        <dbReference type="ARBA" id="ARBA00023040"/>
    </source>
</evidence>
<name>A0A9Y4KA93_9TELE</name>
<feature type="transmembrane region" description="Helical" evidence="11">
    <location>
        <begin position="115"/>
        <end position="133"/>
    </location>
</feature>
<keyword evidence="5 9" id="KW-0297">G-protein coupled receptor</keyword>
<evidence type="ECO:0000256" key="11">
    <source>
        <dbReference type="SAM" id="Phobius"/>
    </source>
</evidence>
<dbReference type="PROSITE" id="PS50262">
    <property type="entry name" value="G_PROTEIN_RECEP_F1_2"/>
    <property type="match status" value="1"/>
</dbReference>
<keyword evidence="6 11" id="KW-0472">Membrane</keyword>
<dbReference type="PANTHER" id="PTHR24233:SF11">
    <property type="entry name" value="P2Y PURINOCEPTOR 14-LIKE"/>
    <property type="match status" value="1"/>
</dbReference>
<evidence type="ECO:0000256" key="4">
    <source>
        <dbReference type="ARBA" id="ARBA00022989"/>
    </source>
</evidence>
<feature type="region of interest" description="Disordered" evidence="10">
    <location>
        <begin position="1"/>
        <end position="20"/>
    </location>
</feature>
<evidence type="ECO:0000256" key="2">
    <source>
        <dbReference type="ARBA" id="ARBA00022475"/>
    </source>
</evidence>
<evidence type="ECO:0000256" key="10">
    <source>
        <dbReference type="SAM" id="MobiDB-lite"/>
    </source>
</evidence>
<dbReference type="Pfam" id="PF00001">
    <property type="entry name" value="7tm_1"/>
    <property type="match status" value="1"/>
</dbReference>
<dbReference type="RefSeq" id="XP_008290677.1">
    <property type="nucleotide sequence ID" value="XM_008292455.1"/>
</dbReference>
<dbReference type="RefSeq" id="XP_008290675.1">
    <property type="nucleotide sequence ID" value="XM_008292453.1"/>
</dbReference>
<evidence type="ECO:0000256" key="3">
    <source>
        <dbReference type="ARBA" id="ARBA00022692"/>
    </source>
</evidence>
<comment type="subcellular location">
    <subcellularLocation>
        <location evidence="1">Cell membrane</location>
        <topology evidence="1">Multi-pass membrane protein</topology>
    </subcellularLocation>
</comment>
<keyword evidence="8 9" id="KW-0807">Transducer</keyword>
<evidence type="ECO:0000313" key="13">
    <source>
        <dbReference type="Proteomes" id="UP000694891"/>
    </source>
</evidence>
<keyword evidence="4 11" id="KW-1133">Transmembrane helix</keyword>
<dbReference type="AlphaFoldDB" id="A0A9Y4KA93"/>
<dbReference type="GO" id="GO:0045028">
    <property type="term" value="F:G protein-coupled purinergic nucleotide receptor activity"/>
    <property type="evidence" value="ECO:0007669"/>
    <property type="project" value="TreeGrafter"/>
</dbReference>
<dbReference type="PRINTS" id="PR00237">
    <property type="entry name" value="GPCRRHODOPSN"/>
</dbReference>
<dbReference type="InterPro" id="IPR000276">
    <property type="entry name" value="GPCR_Rhodpsn"/>
</dbReference>
<dbReference type="PANTHER" id="PTHR24233">
    <property type="entry name" value="P2Y PURINOCEPTOR-RELATED G-PROTEIN COUPLED RECEPTOR"/>
    <property type="match status" value="1"/>
</dbReference>